<protein>
    <recommendedName>
        <fullName evidence="3">Carrier domain-containing protein</fullName>
    </recommendedName>
</protein>
<name>A0ABX1WLR9_9FLAO</name>
<evidence type="ECO:0008006" key="3">
    <source>
        <dbReference type="Google" id="ProtNLM"/>
    </source>
</evidence>
<gene>
    <name evidence="1" type="ORF">HMH06_07320</name>
</gene>
<proteinExistence type="predicted"/>
<evidence type="ECO:0000313" key="1">
    <source>
        <dbReference type="EMBL" id="NOJ75637.1"/>
    </source>
</evidence>
<dbReference type="SUPFAM" id="SSF47336">
    <property type="entry name" value="ACP-like"/>
    <property type="match status" value="1"/>
</dbReference>
<dbReference type="Gene3D" id="1.10.1200.10">
    <property type="entry name" value="ACP-like"/>
    <property type="match status" value="1"/>
</dbReference>
<sequence>MGLDTVELIMEFENHFNIRFKDEDIQQISRVGEISNLICQMIDITSENKEEFNSLYTLFQDYFGNHIQLVDKISNYLQINNYQDLSNFLNLKIKNYSNILKYIFLDYHFIKWEELTVEEFINAILITNCKHLFDNNSPKTQYQVYLIVGSIILDRIGCPVYDIQLYASITRNLRID</sequence>
<evidence type="ECO:0000313" key="2">
    <source>
        <dbReference type="Proteomes" id="UP000580344"/>
    </source>
</evidence>
<dbReference type="EMBL" id="JABFOQ010000014">
    <property type="protein sequence ID" value="NOJ75637.1"/>
    <property type="molecule type" value="Genomic_DNA"/>
</dbReference>
<organism evidence="1 2">
    <name type="scientific">Empedobacter stercoris</name>
    <dbReference type="NCBI Taxonomy" id="1628248"/>
    <lineage>
        <taxon>Bacteria</taxon>
        <taxon>Pseudomonadati</taxon>
        <taxon>Bacteroidota</taxon>
        <taxon>Flavobacteriia</taxon>
        <taxon>Flavobacteriales</taxon>
        <taxon>Weeksellaceae</taxon>
        <taxon>Empedobacter</taxon>
    </lineage>
</organism>
<comment type="caution">
    <text evidence="1">The sequence shown here is derived from an EMBL/GenBank/DDBJ whole genome shotgun (WGS) entry which is preliminary data.</text>
</comment>
<keyword evidence="2" id="KW-1185">Reference proteome</keyword>
<reference evidence="1 2" key="1">
    <citation type="submission" date="2020-05" db="EMBL/GenBank/DDBJ databases">
        <title>Tigecycline resistant gene in Empedobacter stercoris.</title>
        <authorList>
            <person name="Chen Y."/>
            <person name="Cheng Y."/>
            <person name="Zhou K."/>
        </authorList>
    </citation>
    <scope>NUCLEOTIDE SEQUENCE [LARGE SCALE GENOMIC DNA]</scope>
    <source>
        <strain evidence="1 2">ES202</strain>
    </source>
</reference>
<dbReference type="InterPro" id="IPR036736">
    <property type="entry name" value="ACP-like_sf"/>
</dbReference>
<dbReference type="RefSeq" id="WP_171622951.1">
    <property type="nucleotide sequence ID" value="NZ_JABFOQ010000014.1"/>
</dbReference>
<accession>A0ABX1WLR9</accession>
<dbReference type="Proteomes" id="UP000580344">
    <property type="component" value="Unassembled WGS sequence"/>
</dbReference>